<evidence type="ECO:0000259" key="7">
    <source>
        <dbReference type="PROSITE" id="PS51767"/>
    </source>
</evidence>
<evidence type="ECO:0000313" key="9">
    <source>
        <dbReference type="Proteomes" id="UP001085076"/>
    </source>
</evidence>
<dbReference type="InterPro" id="IPR033121">
    <property type="entry name" value="PEPTIDASE_A1"/>
</dbReference>
<dbReference type="GO" id="GO:0006508">
    <property type="term" value="P:proteolysis"/>
    <property type="evidence" value="ECO:0007669"/>
    <property type="project" value="UniProtKB-KW"/>
</dbReference>
<dbReference type="AlphaFoldDB" id="A0A9D5D7P5"/>
<evidence type="ECO:0000256" key="3">
    <source>
        <dbReference type="ARBA" id="ARBA00022750"/>
    </source>
</evidence>
<dbReference type="EMBL" id="JAGGNH010000001">
    <property type="protein sequence ID" value="KAJ0986653.1"/>
    <property type="molecule type" value="Genomic_DNA"/>
</dbReference>
<dbReference type="InterPro" id="IPR034161">
    <property type="entry name" value="Pepsin-like_plant"/>
</dbReference>
<dbReference type="InterPro" id="IPR032861">
    <property type="entry name" value="TAXi_N"/>
</dbReference>
<dbReference type="Pfam" id="PF14541">
    <property type="entry name" value="TAXi_C"/>
    <property type="match status" value="1"/>
</dbReference>
<reference evidence="8" key="1">
    <citation type="submission" date="2021-03" db="EMBL/GenBank/DDBJ databases">
        <authorList>
            <person name="Li Z."/>
            <person name="Yang C."/>
        </authorList>
    </citation>
    <scope>NUCLEOTIDE SEQUENCE</scope>
    <source>
        <strain evidence="8">Dzin_1.0</strain>
        <tissue evidence="8">Leaf</tissue>
    </source>
</reference>
<dbReference type="GO" id="GO:0004190">
    <property type="term" value="F:aspartic-type endopeptidase activity"/>
    <property type="evidence" value="ECO:0007669"/>
    <property type="project" value="UniProtKB-KW"/>
</dbReference>
<dbReference type="Proteomes" id="UP001085076">
    <property type="component" value="Miscellaneous, Linkage group lg01"/>
</dbReference>
<feature type="chain" id="PRO_5039698102" description="Peptidase A1 domain-containing protein" evidence="6">
    <location>
        <begin position="16"/>
        <end position="363"/>
    </location>
</feature>
<name>A0A9D5D7P5_9LILI</name>
<keyword evidence="4" id="KW-0378">Hydrolase</keyword>
<keyword evidence="2" id="KW-0645">Protease</keyword>
<dbReference type="PROSITE" id="PS51767">
    <property type="entry name" value="PEPTIDASE_A1"/>
    <property type="match status" value="1"/>
</dbReference>
<comment type="similarity">
    <text evidence="1">Belongs to the peptidase A1 family.</text>
</comment>
<evidence type="ECO:0000256" key="5">
    <source>
        <dbReference type="ARBA" id="ARBA00023180"/>
    </source>
</evidence>
<dbReference type="SUPFAM" id="SSF50630">
    <property type="entry name" value="Acid proteases"/>
    <property type="match status" value="1"/>
</dbReference>
<dbReference type="PANTHER" id="PTHR47967">
    <property type="entry name" value="OS07G0603500 PROTEIN-RELATED"/>
    <property type="match status" value="1"/>
</dbReference>
<dbReference type="GO" id="GO:0005576">
    <property type="term" value="C:extracellular region"/>
    <property type="evidence" value="ECO:0007669"/>
    <property type="project" value="TreeGrafter"/>
</dbReference>
<comment type="caution">
    <text evidence="8">The sequence shown here is derived from an EMBL/GenBank/DDBJ whole genome shotgun (WGS) entry which is preliminary data.</text>
</comment>
<dbReference type="PANTHER" id="PTHR47967:SF23">
    <property type="entry name" value="OS04G0448300 PROTEIN"/>
    <property type="match status" value="1"/>
</dbReference>
<dbReference type="OrthoDB" id="660550at2759"/>
<keyword evidence="3" id="KW-0064">Aspartyl protease</keyword>
<keyword evidence="5" id="KW-0325">Glycoprotein</keyword>
<evidence type="ECO:0000256" key="6">
    <source>
        <dbReference type="SAM" id="SignalP"/>
    </source>
</evidence>
<evidence type="ECO:0000256" key="4">
    <source>
        <dbReference type="ARBA" id="ARBA00022801"/>
    </source>
</evidence>
<sequence length="363" mass="39206">MLILLLFIHAPFSSSTSTPYFTKLDLFHRKTMSTENAPVLLQAAAKQDKSSGLAAEIQVFFENYQVSLEIGTPPVLFLASPFTESDLIWTQCKPCTQCFNQPAAIPIYNPAKSSSFSELSCRDTLCQSAPSSNCKSNNCQYREEDSSGSTRGVMGTETFTIGTSKVTGIAFGCGNENTLVVPNGSGVLGLGRGPLSLVSQLGVDRFSYCLPSIGKPNGRLLFGSQATIKTKTVLSTPILSNPSQPSLYYVSLQGITVGGTLLSIPKNTFELNKDGTGGMIIGSGNVFPRLEKTAFQLVKQEFKSQLNLAFADRSDSGFDACFSIPSGHTLESVPKLVYHFDGADLQLHRSDNYLAFDKRTFCA</sequence>
<gene>
    <name evidence="8" type="ORF">J5N97_005009</name>
</gene>
<keyword evidence="9" id="KW-1185">Reference proteome</keyword>
<evidence type="ECO:0000256" key="1">
    <source>
        <dbReference type="ARBA" id="ARBA00007447"/>
    </source>
</evidence>
<dbReference type="InterPro" id="IPR032799">
    <property type="entry name" value="TAXi_C"/>
</dbReference>
<dbReference type="InterPro" id="IPR051708">
    <property type="entry name" value="Plant_Aspart_Prot_A1"/>
</dbReference>
<evidence type="ECO:0000313" key="8">
    <source>
        <dbReference type="EMBL" id="KAJ0986653.1"/>
    </source>
</evidence>
<feature type="signal peptide" evidence="6">
    <location>
        <begin position="1"/>
        <end position="15"/>
    </location>
</feature>
<dbReference type="InterPro" id="IPR021109">
    <property type="entry name" value="Peptidase_aspartic_dom_sf"/>
</dbReference>
<proteinExistence type="inferred from homology"/>
<protein>
    <recommendedName>
        <fullName evidence="7">Peptidase A1 domain-containing protein</fullName>
    </recommendedName>
</protein>
<accession>A0A9D5D7P5</accession>
<dbReference type="CDD" id="cd05476">
    <property type="entry name" value="pepsin_A_like_plant"/>
    <property type="match status" value="1"/>
</dbReference>
<reference evidence="8" key="2">
    <citation type="journal article" date="2022" name="Hortic Res">
        <title>The genome of Dioscorea zingiberensis sheds light on the biosynthesis, origin and evolution of the medicinally important diosgenin saponins.</title>
        <authorList>
            <person name="Li Y."/>
            <person name="Tan C."/>
            <person name="Li Z."/>
            <person name="Guo J."/>
            <person name="Li S."/>
            <person name="Chen X."/>
            <person name="Wang C."/>
            <person name="Dai X."/>
            <person name="Yang H."/>
            <person name="Song W."/>
            <person name="Hou L."/>
            <person name="Xu J."/>
            <person name="Tong Z."/>
            <person name="Xu A."/>
            <person name="Yuan X."/>
            <person name="Wang W."/>
            <person name="Yang Q."/>
            <person name="Chen L."/>
            <person name="Sun Z."/>
            <person name="Wang K."/>
            <person name="Pan B."/>
            <person name="Chen J."/>
            <person name="Bao Y."/>
            <person name="Liu F."/>
            <person name="Qi X."/>
            <person name="Gang D.R."/>
            <person name="Wen J."/>
            <person name="Li J."/>
        </authorList>
    </citation>
    <scope>NUCLEOTIDE SEQUENCE</scope>
    <source>
        <strain evidence="8">Dzin_1.0</strain>
    </source>
</reference>
<keyword evidence="6" id="KW-0732">Signal</keyword>
<feature type="domain" description="Peptidase A1" evidence="7">
    <location>
        <begin position="64"/>
        <end position="363"/>
    </location>
</feature>
<evidence type="ECO:0000256" key="2">
    <source>
        <dbReference type="ARBA" id="ARBA00022670"/>
    </source>
</evidence>
<organism evidence="8 9">
    <name type="scientific">Dioscorea zingiberensis</name>
    <dbReference type="NCBI Taxonomy" id="325984"/>
    <lineage>
        <taxon>Eukaryota</taxon>
        <taxon>Viridiplantae</taxon>
        <taxon>Streptophyta</taxon>
        <taxon>Embryophyta</taxon>
        <taxon>Tracheophyta</taxon>
        <taxon>Spermatophyta</taxon>
        <taxon>Magnoliopsida</taxon>
        <taxon>Liliopsida</taxon>
        <taxon>Dioscoreales</taxon>
        <taxon>Dioscoreaceae</taxon>
        <taxon>Dioscorea</taxon>
    </lineage>
</organism>
<dbReference type="Pfam" id="PF14543">
    <property type="entry name" value="TAXi_N"/>
    <property type="match status" value="1"/>
</dbReference>
<dbReference type="Gene3D" id="2.40.70.10">
    <property type="entry name" value="Acid Proteases"/>
    <property type="match status" value="2"/>
</dbReference>